<feature type="transmembrane region" description="Helical" evidence="7">
    <location>
        <begin position="273"/>
        <end position="296"/>
    </location>
</feature>
<comment type="caution">
    <text evidence="11">The sequence shown here is derived from an EMBL/GenBank/DDBJ whole genome shotgun (WGS) entry which is preliminary data.</text>
</comment>
<evidence type="ECO:0000313" key="10">
    <source>
        <dbReference type="EMBL" id="GED67133.1"/>
    </source>
</evidence>
<organism evidence="11 12">
    <name type="scientific">Brevibacillus reuszeri</name>
    <dbReference type="NCBI Taxonomy" id="54915"/>
    <lineage>
        <taxon>Bacteria</taxon>
        <taxon>Bacillati</taxon>
        <taxon>Bacillota</taxon>
        <taxon>Bacilli</taxon>
        <taxon>Bacillales</taxon>
        <taxon>Paenibacillaceae</taxon>
        <taxon>Brevibacillus</taxon>
    </lineage>
</organism>
<evidence type="ECO:0000256" key="3">
    <source>
        <dbReference type="ARBA" id="ARBA00022692"/>
    </source>
</evidence>
<evidence type="ECO:0000313" key="13">
    <source>
        <dbReference type="Proteomes" id="UP000319578"/>
    </source>
</evidence>
<dbReference type="Proteomes" id="UP000036834">
    <property type="component" value="Unassembled WGS sequence"/>
</dbReference>
<dbReference type="GO" id="GO:0022857">
    <property type="term" value="F:transmembrane transporter activity"/>
    <property type="evidence" value="ECO:0007669"/>
    <property type="project" value="TreeGrafter"/>
</dbReference>
<evidence type="ECO:0000256" key="7">
    <source>
        <dbReference type="SAM" id="Phobius"/>
    </source>
</evidence>
<feature type="transmembrane region" description="Helical" evidence="7">
    <location>
        <begin position="355"/>
        <end position="378"/>
    </location>
</feature>
<gene>
    <name evidence="11" type="ORF">ADS79_22170</name>
    <name evidence="10" type="ORF">BRE01_08350</name>
</gene>
<dbReference type="PANTHER" id="PTHR30572:SF4">
    <property type="entry name" value="ABC TRANSPORTER PERMEASE YTRF"/>
    <property type="match status" value="1"/>
</dbReference>
<name>A0A0K9YTG1_9BACL</name>
<evidence type="ECO:0000259" key="9">
    <source>
        <dbReference type="Pfam" id="PF12704"/>
    </source>
</evidence>
<protein>
    <submittedName>
        <fullName evidence="10 11">ABC transporter permease</fullName>
    </submittedName>
</protein>
<evidence type="ECO:0000256" key="6">
    <source>
        <dbReference type="ARBA" id="ARBA00038076"/>
    </source>
</evidence>
<evidence type="ECO:0000256" key="2">
    <source>
        <dbReference type="ARBA" id="ARBA00022475"/>
    </source>
</evidence>
<evidence type="ECO:0000313" key="12">
    <source>
        <dbReference type="Proteomes" id="UP000036834"/>
    </source>
</evidence>
<keyword evidence="13" id="KW-1185">Reference proteome</keyword>
<keyword evidence="2" id="KW-1003">Cell membrane</keyword>
<sequence length="395" mass="42798">MNLLESLRSALDGIGANKLRASLTMSGIIIGITSVIAVMTLGNGSQQAYIDQLEKMGATTFSVYYNWDPRLGSTTTDLTVEDADALPQRSPYIDAAVPFFSIYGTIHGSKKEQNARVQGINGDLLKIKPNLTLVKGRFFTRQEVREAKRVIVLDQELAQGLFGNEDPIGKRVTFNMAAAIVIGVVKEDKLSLDQGGAMTAYIPITYMQNVNGTKYISSMSVKASSKATIQAAKDQTIQYLNRIHGRENYYQIESIEDSLMGFDSFSGTLTTTFSVAAGIALLVGGIGVMNIMLVSVTERTREIGIRKALGARYRDILLQFLIESVIVCLIGGTLGILCGIGTASIASQYVDVPPLVTWDSILIAFGFSSAIGIFFGLYPASKAARLNPIEALRYE</sequence>
<evidence type="ECO:0000256" key="5">
    <source>
        <dbReference type="ARBA" id="ARBA00023136"/>
    </source>
</evidence>
<proteinExistence type="inferred from homology"/>
<dbReference type="Pfam" id="PF12704">
    <property type="entry name" value="MacB_PCD"/>
    <property type="match status" value="1"/>
</dbReference>
<dbReference type="EMBL" id="BJON01000003">
    <property type="protein sequence ID" value="GED67133.1"/>
    <property type="molecule type" value="Genomic_DNA"/>
</dbReference>
<reference evidence="12" key="1">
    <citation type="submission" date="2015-07" db="EMBL/GenBank/DDBJ databases">
        <title>Genome sequencing project for genomic taxonomy and phylogenomics of Bacillus-like bacteria.</title>
        <authorList>
            <person name="Liu B."/>
            <person name="Wang J."/>
            <person name="Zhu Y."/>
            <person name="Liu G."/>
            <person name="Chen Q."/>
            <person name="Chen Z."/>
            <person name="Lan J."/>
            <person name="Che J."/>
            <person name="Ge C."/>
            <person name="Shi H."/>
            <person name="Pan Z."/>
            <person name="Liu X."/>
        </authorList>
    </citation>
    <scope>NUCLEOTIDE SEQUENCE [LARGE SCALE GENOMIC DNA]</scope>
    <source>
        <strain evidence="12">DSM 9887</strain>
    </source>
</reference>
<feature type="domain" description="ABC3 transporter permease C-terminal" evidence="8">
    <location>
        <begin position="275"/>
        <end position="388"/>
    </location>
</feature>
<dbReference type="PATRIC" id="fig|54915.3.peg.3560"/>
<feature type="transmembrane region" description="Helical" evidence="7">
    <location>
        <begin position="21"/>
        <end position="42"/>
    </location>
</feature>
<reference evidence="11" key="2">
    <citation type="submission" date="2015-07" db="EMBL/GenBank/DDBJ databases">
        <title>MeaNS - Measles Nucleotide Surveillance Program.</title>
        <authorList>
            <person name="Tran T."/>
            <person name="Druce J."/>
        </authorList>
    </citation>
    <scope>NUCLEOTIDE SEQUENCE</scope>
    <source>
        <strain evidence="11">DSM 9887</strain>
    </source>
</reference>
<dbReference type="PANTHER" id="PTHR30572">
    <property type="entry name" value="MEMBRANE COMPONENT OF TRANSPORTER-RELATED"/>
    <property type="match status" value="1"/>
</dbReference>
<keyword evidence="3 7" id="KW-0812">Transmembrane</keyword>
<dbReference type="RefSeq" id="WP_049740522.1">
    <property type="nucleotide sequence ID" value="NZ_BJON01000003.1"/>
</dbReference>
<feature type="transmembrane region" description="Helical" evidence="7">
    <location>
        <begin position="317"/>
        <end position="343"/>
    </location>
</feature>
<dbReference type="InterPro" id="IPR003838">
    <property type="entry name" value="ABC3_permease_C"/>
</dbReference>
<evidence type="ECO:0000256" key="4">
    <source>
        <dbReference type="ARBA" id="ARBA00022989"/>
    </source>
</evidence>
<dbReference type="InterPro" id="IPR025857">
    <property type="entry name" value="MacB_PCD"/>
</dbReference>
<feature type="domain" description="MacB-like periplasmic core" evidence="9">
    <location>
        <begin position="23"/>
        <end position="236"/>
    </location>
</feature>
<evidence type="ECO:0000259" key="8">
    <source>
        <dbReference type="Pfam" id="PF02687"/>
    </source>
</evidence>
<keyword evidence="4 7" id="KW-1133">Transmembrane helix</keyword>
<comment type="similarity">
    <text evidence="6">Belongs to the ABC-4 integral membrane protein family.</text>
</comment>
<dbReference type="EMBL" id="LGIQ01000009">
    <property type="protein sequence ID" value="KNB71485.1"/>
    <property type="molecule type" value="Genomic_DNA"/>
</dbReference>
<dbReference type="InterPro" id="IPR050250">
    <property type="entry name" value="Macrolide_Exporter_MacB"/>
</dbReference>
<accession>A0A0K9YTG1</accession>
<dbReference type="STRING" id="54915.ADS79_22170"/>
<dbReference type="OrthoDB" id="9770036at2"/>
<comment type="subcellular location">
    <subcellularLocation>
        <location evidence="1">Cell membrane</location>
        <topology evidence="1">Multi-pass membrane protein</topology>
    </subcellularLocation>
</comment>
<keyword evidence="5 7" id="KW-0472">Membrane</keyword>
<dbReference type="AlphaFoldDB" id="A0A0K9YTG1"/>
<dbReference type="Proteomes" id="UP000319578">
    <property type="component" value="Unassembled WGS sequence"/>
</dbReference>
<evidence type="ECO:0000256" key="1">
    <source>
        <dbReference type="ARBA" id="ARBA00004651"/>
    </source>
</evidence>
<reference evidence="10 13" key="3">
    <citation type="submission" date="2019-06" db="EMBL/GenBank/DDBJ databases">
        <title>Whole genome shotgun sequence of Brevibacillus reuszeri NBRC 15719.</title>
        <authorList>
            <person name="Hosoyama A."/>
            <person name="Uohara A."/>
            <person name="Ohji S."/>
            <person name="Ichikawa N."/>
        </authorList>
    </citation>
    <scope>NUCLEOTIDE SEQUENCE [LARGE SCALE GENOMIC DNA]</scope>
    <source>
        <strain evidence="10 13">NBRC 15719</strain>
    </source>
</reference>
<dbReference type="GO" id="GO:0005886">
    <property type="term" value="C:plasma membrane"/>
    <property type="evidence" value="ECO:0007669"/>
    <property type="project" value="UniProtKB-SubCell"/>
</dbReference>
<evidence type="ECO:0000313" key="11">
    <source>
        <dbReference type="EMBL" id="KNB71485.1"/>
    </source>
</evidence>
<dbReference type="Pfam" id="PF02687">
    <property type="entry name" value="FtsX"/>
    <property type="match status" value="1"/>
</dbReference>